<dbReference type="AlphaFoldDB" id="A0AA42URT7"/>
<dbReference type="EMBL" id="JAOCGG010000001">
    <property type="protein sequence ID" value="MDH1628870.1"/>
    <property type="molecule type" value="Genomic_DNA"/>
</dbReference>
<organism evidence="3 4">
    <name type="scientific">Pseudomonas mosselii</name>
    <dbReference type="NCBI Taxonomy" id="78327"/>
    <lineage>
        <taxon>Bacteria</taxon>
        <taxon>Pseudomonadati</taxon>
        <taxon>Pseudomonadota</taxon>
        <taxon>Gammaproteobacteria</taxon>
        <taxon>Pseudomonadales</taxon>
        <taxon>Pseudomonadaceae</taxon>
        <taxon>Pseudomonas</taxon>
    </lineage>
</organism>
<name>A0AA42URT7_9PSED</name>
<proteinExistence type="predicted"/>
<dbReference type="GO" id="GO:0016491">
    <property type="term" value="F:oxidoreductase activity"/>
    <property type="evidence" value="ECO:0007669"/>
    <property type="project" value="UniProtKB-KW"/>
</dbReference>
<dbReference type="Pfam" id="PF03070">
    <property type="entry name" value="TENA_THI-4"/>
    <property type="match status" value="1"/>
</dbReference>
<dbReference type="InterPro" id="IPR016084">
    <property type="entry name" value="Haem_Oase-like_multi-hlx"/>
</dbReference>
<accession>A0AA42URT7</accession>
<comment type="caution">
    <text evidence="3">The sequence shown here is derived from an EMBL/GenBank/DDBJ whole genome shotgun (WGS) entry which is preliminary data.</text>
</comment>
<dbReference type="Gene3D" id="1.20.910.10">
    <property type="entry name" value="Heme oxygenase-like"/>
    <property type="match status" value="1"/>
</dbReference>
<evidence type="ECO:0000313" key="3">
    <source>
        <dbReference type="EMBL" id="MDH1628870.1"/>
    </source>
</evidence>
<evidence type="ECO:0000313" key="4">
    <source>
        <dbReference type="Proteomes" id="UP001160882"/>
    </source>
</evidence>
<keyword evidence="1" id="KW-0560">Oxidoreductase</keyword>
<dbReference type="InterPro" id="IPR004305">
    <property type="entry name" value="Thiaminase-2/PQQC"/>
</dbReference>
<evidence type="ECO:0000256" key="1">
    <source>
        <dbReference type="ARBA" id="ARBA00023002"/>
    </source>
</evidence>
<gene>
    <name evidence="3" type="ORF">N5I14_01250</name>
</gene>
<dbReference type="Proteomes" id="UP001160882">
    <property type="component" value="Unassembled WGS sequence"/>
</dbReference>
<evidence type="ECO:0000259" key="2">
    <source>
        <dbReference type="Pfam" id="PF03070"/>
    </source>
</evidence>
<dbReference type="RefSeq" id="WP_280080078.1">
    <property type="nucleotide sequence ID" value="NZ_JAOCGG010000001.1"/>
</dbReference>
<dbReference type="InterPro" id="IPR039068">
    <property type="entry name" value="PqqC-like"/>
</dbReference>
<sequence length="333" mass="37176">MPSAALPLLRADAQLTIVEQALEIEVDDVVCRLSGAPADRLLQALTSFNGFTDVEKAGKRSGLAVAALDAVVQQLKQLGMLNQVGESSDGDLSPSAFSNLCRRLYAHWKSRLFSHPLWTGLADGSLPRPVFIGWVIESWFFIENVMDRLPMAVAHTEDRAIRSIFAQHFSEEWDHYGFFERSLDALGVGHELRAQLQPLPSTRAIQNLMRAAARRDCLRYAACSGFLESTGRDRDAARLFFDRVAAFYDREQGQAVKPMLDHVSLDEDYGHGDFVEKVATQIGAIPRARALAALREGYALVETLEMWSEDIFRFYQTASAFPLGGLRSYRGFE</sequence>
<reference evidence="3" key="1">
    <citation type="submission" date="2022-09" db="EMBL/GenBank/DDBJ databases">
        <title>Intensive care unit water sources are persistently colonized with multi-drug resistant bacteria and are the site of extensive horizontal gene transfer of antibiotic resistance genes.</title>
        <authorList>
            <person name="Diorio-Toth L."/>
        </authorList>
    </citation>
    <scope>NUCLEOTIDE SEQUENCE</scope>
    <source>
        <strain evidence="3">GD03782</strain>
    </source>
</reference>
<dbReference type="SUPFAM" id="SSF48613">
    <property type="entry name" value="Heme oxygenase-like"/>
    <property type="match status" value="1"/>
</dbReference>
<dbReference type="PANTHER" id="PTHR40279">
    <property type="entry name" value="PQQC-LIKE PROTEIN"/>
    <property type="match status" value="1"/>
</dbReference>
<dbReference type="PANTHER" id="PTHR40279:SF3">
    <property type="entry name" value="4-AMINOBENZOATE SYNTHASE"/>
    <property type="match status" value="1"/>
</dbReference>
<protein>
    <recommendedName>
        <fullName evidence="2">Thiaminase-2/PQQC domain-containing protein</fullName>
    </recommendedName>
</protein>
<feature type="domain" description="Thiaminase-2/PQQC" evidence="2">
    <location>
        <begin position="106"/>
        <end position="225"/>
    </location>
</feature>